<evidence type="ECO:0000313" key="2">
    <source>
        <dbReference type="EMBL" id="SFL11548.1"/>
    </source>
</evidence>
<gene>
    <name evidence="2" type="ORF">SAMN04487950_2546</name>
</gene>
<reference evidence="3" key="1">
    <citation type="submission" date="2016-10" db="EMBL/GenBank/DDBJ databases">
        <authorList>
            <person name="Varghese N."/>
            <person name="Submissions S."/>
        </authorList>
    </citation>
    <scope>NUCLEOTIDE SEQUENCE [LARGE SCALE GENOMIC DNA]</scope>
    <source>
        <strain evidence="3">CGMCC 1.7738</strain>
    </source>
</reference>
<proteinExistence type="predicted"/>
<protein>
    <submittedName>
        <fullName evidence="2">Uncharacterized protein</fullName>
    </submittedName>
</protein>
<evidence type="ECO:0000313" key="3">
    <source>
        <dbReference type="Proteomes" id="UP000199607"/>
    </source>
</evidence>
<keyword evidence="1" id="KW-1133">Transmembrane helix</keyword>
<feature type="transmembrane region" description="Helical" evidence="1">
    <location>
        <begin position="84"/>
        <end position="108"/>
    </location>
</feature>
<organism evidence="2 3">
    <name type="scientific">Halogranum rubrum</name>
    <dbReference type="NCBI Taxonomy" id="553466"/>
    <lineage>
        <taxon>Archaea</taxon>
        <taxon>Methanobacteriati</taxon>
        <taxon>Methanobacteriota</taxon>
        <taxon>Stenosarchaea group</taxon>
        <taxon>Halobacteria</taxon>
        <taxon>Halobacteriales</taxon>
        <taxon>Haloferacaceae</taxon>
    </lineage>
</organism>
<keyword evidence="1" id="KW-0472">Membrane</keyword>
<dbReference type="Proteomes" id="UP000199607">
    <property type="component" value="Unassembled WGS sequence"/>
</dbReference>
<sequence>MSPSPSDDQFDPPDVNESARDLVAYVAIGLVITGVAVVLGASLEDVVPAVVAFPLIGAVRLGVAVIGLPAPTVDFVTALGLTAFAVYGVYFDSSPTVVLAALVAGWFFRDSVPELWRYWRQ</sequence>
<dbReference type="RefSeq" id="WP_089869814.1">
    <property type="nucleotide sequence ID" value="NZ_FOTC01000002.1"/>
</dbReference>
<dbReference type="EMBL" id="FOTC01000002">
    <property type="protein sequence ID" value="SFL11548.1"/>
    <property type="molecule type" value="Genomic_DNA"/>
</dbReference>
<name>A0A1I4F0Q5_9EURY</name>
<accession>A0A1I4F0Q5</accession>
<keyword evidence="1" id="KW-0812">Transmembrane</keyword>
<feature type="transmembrane region" description="Helical" evidence="1">
    <location>
        <begin position="50"/>
        <end position="72"/>
    </location>
</feature>
<keyword evidence="3" id="KW-1185">Reference proteome</keyword>
<dbReference type="STRING" id="553466.SAMN04487950_2546"/>
<evidence type="ECO:0000256" key="1">
    <source>
        <dbReference type="SAM" id="Phobius"/>
    </source>
</evidence>
<feature type="transmembrane region" description="Helical" evidence="1">
    <location>
        <begin position="22"/>
        <end position="43"/>
    </location>
</feature>
<dbReference type="AlphaFoldDB" id="A0A1I4F0Q5"/>